<evidence type="ECO:0000313" key="1">
    <source>
        <dbReference type="EMBL" id="MPY29815.1"/>
    </source>
</evidence>
<name>A0A5N8V762_9ACTN</name>
<dbReference type="Proteomes" id="UP000325849">
    <property type="component" value="Unassembled WGS sequence"/>
</dbReference>
<evidence type="ECO:0000313" key="2">
    <source>
        <dbReference type="Proteomes" id="UP000325849"/>
    </source>
</evidence>
<sequence>MPAFADPVTVTGVSTRDDGRLSVALPDSQALWVKVSVHDPARPDAVLASTDELSFDWNGGWSTDQPLRLPEDAVYGDYPVDVDFRLADGTVQHWSGAEHGRAGLFGYRLHTGVATAAFDRAYTDYDHRDATLSGTVTTFDPATGTTGAARAGTKVKIAWYMLRNGNWGSVSQTVLTDESGAFTLPVTPGGSILSGTATVVAPQADTDPDDAEAIPDLDAVTTRYRITAQADKERVYAGKTFKVSGTVQRYTPNGWVPFANAPVVTTTHAPDSGNHTTVTGIMGSATSGADGTFSYDARADYTTSHYTYVQPSDYLADFTDPFSDEVTVPRTGQLSNLSATLDAYRTITVKGRLKPEWICNDQTVTLQYSKNGRDGWQNLGSAKAEGGTAGYCPFTIRALGRTAGYYRVTHGESYTLLPVSSAAFSRSRIETRIVSFDMTPNRPNRNASLTAKGTLQYKSGSTWKAYKGGQIVLVIKPKGESTWYWVVKGTTDSKGHFSLKTKAYEDATWGAYLAADSKHFYTESKSEYVDAR</sequence>
<dbReference type="OrthoDB" id="4094953at2"/>
<protein>
    <submittedName>
        <fullName evidence="1">Uncharacterized protein</fullName>
    </submittedName>
</protein>
<dbReference type="RefSeq" id="WP_152883769.1">
    <property type="nucleotide sequence ID" value="NZ_VJZD01000001.1"/>
</dbReference>
<gene>
    <name evidence="1" type="ORF">FNH09_00195</name>
</gene>
<dbReference type="AlphaFoldDB" id="A0A5N8V762"/>
<dbReference type="EMBL" id="VJZD01000001">
    <property type="protein sequence ID" value="MPY29815.1"/>
    <property type="molecule type" value="Genomic_DNA"/>
</dbReference>
<keyword evidence="2" id="KW-1185">Reference proteome</keyword>
<comment type="caution">
    <text evidence="1">The sequence shown here is derived from an EMBL/GenBank/DDBJ whole genome shotgun (WGS) entry which is preliminary data.</text>
</comment>
<organism evidence="1 2">
    <name type="scientific">Streptomyces adustus</name>
    <dbReference type="NCBI Taxonomy" id="1609272"/>
    <lineage>
        <taxon>Bacteria</taxon>
        <taxon>Bacillati</taxon>
        <taxon>Actinomycetota</taxon>
        <taxon>Actinomycetes</taxon>
        <taxon>Kitasatosporales</taxon>
        <taxon>Streptomycetaceae</taxon>
        <taxon>Streptomyces</taxon>
    </lineage>
</organism>
<accession>A0A5N8V762</accession>
<proteinExistence type="predicted"/>
<reference evidence="1 2" key="1">
    <citation type="submission" date="2019-07" db="EMBL/GenBank/DDBJ databases">
        <title>New species of Amycolatopsis and Streptomyces.</title>
        <authorList>
            <person name="Duangmal K."/>
            <person name="Teo W.F.A."/>
            <person name="Lipun K."/>
        </authorList>
    </citation>
    <scope>NUCLEOTIDE SEQUENCE [LARGE SCALE GENOMIC DNA]</scope>
    <source>
        <strain evidence="1 2">NBRC 109810</strain>
    </source>
</reference>